<feature type="transmembrane region" description="Helical" evidence="9">
    <location>
        <begin position="435"/>
        <end position="454"/>
    </location>
</feature>
<dbReference type="Pfam" id="PF20154">
    <property type="entry name" value="LNT_N"/>
    <property type="match status" value="1"/>
</dbReference>
<evidence type="ECO:0000313" key="11">
    <source>
        <dbReference type="EMBL" id="MDY0746897.1"/>
    </source>
</evidence>
<gene>
    <name evidence="11" type="ORF">SNE35_20460</name>
</gene>
<accession>A0ABU5DKT7</accession>
<dbReference type="GO" id="GO:0016787">
    <property type="term" value="F:hydrolase activity"/>
    <property type="evidence" value="ECO:0007669"/>
    <property type="project" value="UniProtKB-KW"/>
</dbReference>
<evidence type="ECO:0000256" key="3">
    <source>
        <dbReference type="ARBA" id="ARBA00022475"/>
    </source>
</evidence>
<evidence type="ECO:0000256" key="5">
    <source>
        <dbReference type="ARBA" id="ARBA00022692"/>
    </source>
</evidence>
<keyword evidence="4" id="KW-0808">Transferase</keyword>
<dbReference type="Proteomes" id="UP001285263">
    <property type="component" value="Unassembled WGS sequence"/>
</dbReference>
<evidence type="ECO:0000256" key="6">
    <source>
        <dbReference type="ARBA" id="ARBA00022989"/>
    </source>
</evidence>
<proteinExistence type="inferred from homology"/>
<protein>
    <submittedName>
        <fullName evidence="11">Nitrilase-related carbon-nitrogen hydrolase</fullName>
    </submittedName>
</protein>
<dbReference type="InterPro" id="IPR004563">
    <property type="entry name" value="Apolipo_AcylTrfase"/>
</dbReference>
<dbReference type="SUPFAM" id="SSF56317">
    <property type="entry name" value="Carbon-nitrogen hydrolase"/>
    <property type="match status" value="1"/>
</dbReference>
<feature type="domain" description="CN hydrolase" evidence="10">
    <location>
        <begin position="204"/>
        <end position="422"/>
    </location>
</feature>
<keyword evidence="5 9" id="KW-0812">Transmembrane</keyword>
<feature type="transmembrane region" description="Helical" evidence="9">
    <location>
        <begin position="99"/>
        <end position="120"/>
    </location>
</feature>
<dbReference type="Gene3D" id="3.60.110.10">
    <property type="entry name" value="Carbon-nitrogen hydrolase"/>
    <property type="match status" value="1"/>
</dbReference>
<name>A0ABU5DKT7_9BURK</name>
<dbReference type="Pfam" id="PF00795">
    <property type="entry name" value="CN_hydrolase"/>
    <property type="match status" value="1"/>
</dbReference>
<feature type="transmembrane region" description="Helical" evidence="9">
    <location>
        <begin position="72"/>
        <end position="92"/>
    </location>
</feature>
<feature type="transmembrane region" description="Helical" evidence="9">
    <location>
        <begin position="174"/>
        <end position="197"/>
    </location>
</feature>
<dbReference type="PANTHER" id="PTHR38686">
    <property type="entry name" value="APOLIPOPROTEIN N-ACYLTRANSFERASE"/>
    <property type="match status" value="1"/>
</dbReference>
<dbReference type="PANTHER" id="PTHR38686:SF1">
    <property type="entry name" value="APOLIPOPROTEIN N-ACYLTRANSFERASE"/>
    <property type="match status" value="1"/>
</dbReference>
<keyword evidence="11" id="KW-0378">Hydrolase</keyword>
<comment type="caution">
    <text evidence="11">The sequence shown here is derived from an EMBL/GenBank/DDBJ whole genome shotgun (WGS) entry which is preliminary data.</text>
</comment>
<feature type="transmembrane region" description="Helical" evidence="9">
    <location>
        <begin position="140"/>
        <end position="167"/>
    </location>
</feature>
<evidence type="ECO:0000256" key="9">
    <source>
        <dbReference type="SAM" id="Phobius"/>
    </source>
</evidence>
<keyword evidence="3" id="KW-1003">Cell membrane</keyword>
<evidence type="ECO:0000313" key="12">
    <source>
        <dbReference type="Proteomes" id="UP001285263"/>
    </source>
</evidence>
<reference evidence="11 12" key="1">
    <citation type="submission" date="2023-11" db="EMBL/GenBank/DDBJ databases">
        <title>Paucibacter sp. nov., isolated from fresh soil in Korea.</title>
        <authorList>
            <person name="Le N.T.T."/>
        </authorList>
    </citation>
    <scope>NUCLEOTIDE SEQUENCE [LARGE SCALE GENOMIC DNA]</scope>
    <source>
        <strain evidence="11 12">R3-3</strain>
    </source>
</reference>
<dbReference type="RefSeq" id="WP_320424870.1">
    <property type="nucleotide sequence ID" value="NZ_JAXCLA010000007.1"/>
</dbReference>
<keyword evidence="12" id="KW-1185">Reference proteome</keyword>
<keyword evidence="8" id="KW-0012">Acyltransferase</keyword>
<evidence type="ECO:0000259" key="10">
    <source>
        <dbReference type="PROSITE" id="PS50263"/>
    </source>
</evidence>
<keyword evidence="7 9" id="KW-0472">Membrane</keyword>
<dbReference type="PROSITE" id="PS50263">
    <property type="entry name" value="CN_HYDROLASE"/>
    <property type="match status" value="1"/>
</dbReference>
<evidence type="ECO:0000256" key="8">
    <source>
        <dbReference type="ARBA" id="ARBA00023315"/>
    </source>
</evidence>
<evidence type="ECO:0000256" key="1">
    <source>
        <dbReference type="ARBA" id="ARBA00004651"/>
    </source>
</evidence>
<evidence type="ECO:0000256" key="7">
    <source>
        <dbReference type="ARBA" id="ARBA00023136"/>
    </source>
</evidence>
<dbReference type="InterPro" id="IPR036526">
    <property type="entry name" value="C-N_Hydrolase_sf"/>
</dbReference>
<evidence type="ECO:0000256" key="2">
    <source>
        <dbReference type="ARBA" id="ARBA00010065"/>
    </source>
</evidence>
<comment type="subcellular location">
    <subcellularLocation>
        <location evidence="1">Cell membrane</location>
        <topology evidence="1">Multi-pass membrane protein</topology>
    </subcellularLocation>
</comment>
<organism evidence="11 12">
    <name type="scientific">Roseateles agri</name>
    <dbReference type="NCBI Taxonomy" id="3098619"/>
    <lineage>
        <taxon>Bacteria</taxon>
        <taxon>Pseudomonadati</taxon>
        <taxon>Pseudomonadota</taxon>
        <taxon>Betaproteobacteria</taxon>
        <taxon>Burkholderiales</taxon>
        <taxon>Sphaerotilaceae</taxon>
        <taxon>Roseateles</taxon>
    </lineage>
</organism>
<dbReference type="EMBL" id="JAXCLA010000007">
    <property type="protein sequence ID" value="MDY0746897.1"/>
    <property type="molecule type" value="Genomic_DNA"/>
</dbReference>
<keyword evidence="6 9" id="KW-1133">Transmembrane helix</keyword>
<evidence type="ECO:0000256" key="4">
    <source>
        <dbReference type="ARBA" id="ARBA00022679"/>
    </source>
</evidence>
<sequence length="464" mass="49399">MRELICAGLSAVLFYFSQGVADAWLLTWIAPTPLLWLAFGNTPAWRLALASFVAYLAGQIYILQCYDDAPPMVLAIIFGLRPILFPFAILFARFGRRGCGAFCALLAFPACWTAADYAVSLLSRHGTYGSIAYSEMSAPVVLQSASLLGMYSVTFILCLFASALALAARGGRTAFVAAGAGLALCAVDIGFGTARLLEPQSSVLRVAALAETRLADQDDVLGPDVDASSVLASAVRDLGERGAKLIVAPEESLATRREWRQEVFAPLQVASTQTGARIVAGFHERAPFGDIATAFSPDGSSRVYAKRHLLLPIEAQFTPGIAPGILGDGMAMEICKDMDFPETIRQDARTGLNLVAVPAWDFGTDAWLHARLAIMRGVENGFALVRAANNGLLTASDAHGRLIASKAVDTDQLVWILADLPLGPGPTLYTHIGDVFPWTCLALTFVLAAAGIIGRMSRSANTKT</sequence>
<dbReference type="InterPro" id="IPR003010">
    <property type="entry name" value="C-N_Hydrolase"/>
</dbReference>
<comment type="similarity">
    <text evidence="2">Belongs to the CN hydrolase family. Apolipoprotein N-acyltransferase subfamily.</text>
</comment>
<dbReference type="InterPro" id="IPR045378">
    <property type="entry name" value="LNT_N"/>
</dbReference>